<accession>A0A0B0N5G2</accession>
<dbReference type="EMBL" id="JRRC01484691">
    <property type="protein sequence ID" value="KHG07907.1"/>
    <property type="molecule type" value="Genomic_DNA"/>
</dbReference>
<proteinExistence type="predicted"/>
<gene>
    <name evidence="1" type="ORF">F383_35270</name>
</gene>
<name>A0A0B0N5G2_GOSAR</name>
<dbReference type="Proteomes" id="UP000032142">
    <property type="component" value="Unassembled WGS sequence"/>
</dbReference>
<organism evidence="1 2">
    <name type="scientific">Gossypium arboreum</name>
    <name type="common">Tree cotton</name>
    <name type="synonym">Gossypium nanking</name>
    <dbReference type="NCBI Taxonomy" id="29729"/>
    <lineage>
        <taxon>Eukaryota</taxon>
        <taxon>Viridiplantae</taxon>
        <taxon>Streptophyta</taxon>
        <taxon>Embryophyta</taxon>
        <taxon>Tracheophyta</taxon>
        <taxon>Spermatophyta</taxon>
        <taxon>Magnoliopsida</taxon>
        <taxon>eudicotyledons</taxon>
        <taxon>Gunneridae</taxon>
        <taxon>Pentapetalae</taxon>
        <taxon>rosids</taxon>
        <taxon>malvids</taxon>
        <taxon>Malvales</taxon>
        <taxon>Malvaceae</taxon>
        <taxon>Malvoideae</taxon>
        <taxon>Gossypium</taxon>
    </lineage>
</organism>
<dbReference type="AlphaFoldDB" id="A0A0B0N5G2"/>
<comment type="caution">
    <text evidence="1">The sequence shown here is derived from an EMBL/GenBank/DDBJ whole genome shotgun (WGS) entry which is preliminary data.</text>
</comment>
<reference evidence="2" key="1">
    <citation type="submission" date="2014-09" db="EMBL/GenBank/DDBJ databases">
        <authorList>
            <person name="Mudge J."/>
            <person name="Ramaraj T."/>
            <person name="Lindquist I.E."/>
            <person name="Bharti A.K."/>
            <person name="Sundararajan A."/>
            <person name="Cameron C.T."/>
            <person name="Woodward J.E."/>
            <person name="May G.D."/>
            <person name="Brubaker C."/>
            <person name="Broadhvest J."/>
            <person name="Wilkins T.A."/>
        </authorList>
    </citation>
    <scope>NUCLEOTIDE SEQUENCE</scope>
    <source>
        <strain evidence="2">cv. AKA8401</strain>
    </source>
</reference>
<sequence>MPMSQTWSYMKTHISSKIHIGILWFIRAFGYHNSIKTISLT</sequence>
<evidence type="ECO:0000313" key="1">
    <source>
        <dbReference type="EMBL" id="KHG07907.1"/>
    </source>
</evidence>
<keyword evidence="2" id="KW-1185">Reference proteome</keyword>
<protein>
    <submittedName>
        <fullName evidence="1">Uncharacterized protein</fullName>
    </submittedName>
</protein>
<evidence type="ECO:0000313" key="2">
    <source>
        <dbReference type="Proteomes" id="UP000032142"/>
    </source>
</evidence>